<keyword evidence="3" id="KW-0560">Oxidoreductase</keyword>
<dbReference type="PANTHER" id="PTHR43618">
    <property type="entry name" value="7-ALPHA-HYDROXYSTEROID DEHYDROGENASE"/>
    <property type="match status" value="1"/>
</dbReference>
<dbReference type="PROSITE" id="PS00061">
    <property type="entry name" value="ADH_SHORT"/>
    <property type="match status" value="1"/>
</dbReference>
<keyword evidence="5" id="KW-1185">Reference proteome</keyword>
<gene>
    <name evidence="4" type="ORF">AU192_17725</name>
</gene>
<dbReference type="Pfam" id="PF13561">
    <property type="entry name" value="adh_short_C2"/>
    <property type="match status" value="1"/>
</dbReference>
<dbReference type="InterPro" id="IPR020904">
    <property type="entry name" value="Sc_DH/Rdtase_CS"/>
</dbReference>
<dbReference type="SUPFAM" id="SSF51735">
    <property type="entry name" value="NAD(P)-binding Rossmann-fold domains"/>
    <property type="match status" value="1"/>
</dbReference>
<dbReference type="PANTHER" id="PTHR43618:SF17">
    <property type="entry name" value="RHAMNOLIPIDS BIOSYNTHESIS 3-OXOACYL-[ACYL-CARRIER-PROTEIN] REDUCTASE"/>
    <property type="match status" value="1"/>
</dbReference>
<dbReference type="Proteomes" id="UP000053707">
    <property type="component" value="Unassembled WGS sequence"/>
</dbReference>
<comment type="caution">
    <text evidence="4">The sequence shown here is derived from an EMBL/GenBank/DDBJ whole genome shotgun (WGS) entry which is preliminary data.</text>
</comment>
<evidence type="ECO:0000313" key="5">
    <source>
        <dbReference type="Proteomes" id="UP000053707"/>
    </source>
</evidence>
<reference evidence="4 5" key="1">
    <citation type="submission" date="2016-01" db="EMBL/GenBank/DDBJ databases">
        <authorList>
            <consortium name="TB Trials Study Group"/>
            <person name="Sutton G."/>
            <person name="Brinkac L."/>
            <person name="Sanka R."/>
            <person name="Adams M."/>
            <person name="Lau E.L."/>
            <person name="Macaden R."/>
            <person name="Grewal H.M.S."/>
        </authorList>
    </citation>
    <scope>NUCLEOTIDE SEQUENCE [LARGE SCALE GENOMIC DNA]</scope>
    <source>
        <strain evidence="4 5">IS-1744</strain>
    </source>
</reference>
<evidence type="ECO:0000313" key="4">
    <source>
        <dbReference type="EMBL" id="KUI09255.1"/>
    </source>
</evidence>
<dbReference type="PRINTS" id="PR00080">
    <property type="entry name" value="SDRFAMILY"/>
</dbReference>
<dbReference type="AlphaFoldDB" id="A0A101A0T8"/>
<dbReference type="InterPro" id="IPR002347">
    <property type="entry name" value="SDR_fam"/>
</dbReference>
<protein>
    <submittedName>
        <fullName evidence="4">3-oxoacyl-ACP reductase</fullName>
    </submittedName>
</protein>
<name>A0A101A0T8_9MYCO</name>
<organism evidence="4 5">
    <name type="scientific">Mycobacterium lehmannii</name>
    <dbReference type="NCBI Taxonomy" id="2048550"/>
    <lineage>
        <taxon>Bacteria</taxon>
        <taxon>Bacillati</taxon>
        <taxon>Actinomycetota</taxon>
        <taxon>Actinomycetes</taxon>
        <taxon>Mycobacteriales</taxon>
        <taxon>Mycobacteriaceae</taxon>
        <taxon>Mycobacterium</taxon>
    </lineage>
</organism>
<dbReference type="Gene3D" id="3.40.50.720">
    <property type="entry name" value="NAD(P)-binding Rossmann-like Domain"/>
    <property type="match status" value="1"/>
</dbReference>
<evidence type="ECO:0000256" key="2">
    <source>
        <dbReference type="ARBA" id="ARBA00022857"/>
    </source>
</evidence>
<evidence type="ECO:0000256" key="3">
    <source>
        <dbReference type="ARBA" id="ARBA00023002"/>
    </source>
</evidence>
<dbReference type="InterPro" id="IPR052178">
    <property type="entry name" value="Sec_Metab_Biosynth_SDR"/>
</dbReference>
<dbReference type="PRINTS" id="PR00081">
    <property type="entry name" value="GDHRDH"/>
</dbReference>
<evidence type="ECO:0000256" key="1">
    <source>
        <dbReference type="ARBA" id="ARBA00006484"/>
    </source>
</evidence>
<accession>A0A101A0T8</accession>
<dbReference type="EMBL" id="LQIR01000056">
    <property type="protein sequence ID" value="KUI09255.1"/>
    <property type="molecule type" value="Genomic_DNA"/>
</dbReference>
<dbReference type="RefSeq" id="WP_064399529.1">
    <property type="nucleotide sequence ID" value="NZ_LQIR01000056.1"/>
</dbReference>
<keyword evidence="2" id="KW-0521">NADP</keyword>
<comment type="similarity">
    <text evidence="1">Belongs to the short-chain dehydrogenases/reductases (SDR) family.</text>
</comment>
<sequence length="266" mass="27861">MSDGQFSTHTELFDLTGKRAVVTGGTSGIGVMMSRGLLQAGASVVISSRKADACERAQEELSRFGQVRAIPADLSRHDECLRLADEVTGGGEPVHILVNNAGATWGEPLESFPDSGWDKILNVNVKSPFWLVQAFLPALRAAGTADDPARIINLGSVDGIRVPELPTYSYSASKAAVHHLTRVLARELGPQHITVNAVAPGAFPSKMMAATLDAFGDEIAASAPLRRIGRDDDMAGIAVYLASRAGAFLTGAIIPVDGGLATTASK</sequence>
<dbReference type="GO" id="GO:0016491">
    <property type="term" value="F:oxidoreductase activity"/>
    <property type="evidence" value="ECO:0007669"/>
    <property type="project" value="UniProtKB-KW"/>
</dbReference>
<dbReference type="FunFam" id="3.40.50.720:FF:000084">
    <property type="entry name" value="Short-chain dehydrogenase reductase"/>
    <property type="match status" value="1"/>
</dbReference>
<proteinExistence type="inferred from homology"/>
<dbReference type="InterPro" id="IPR036291">
    <property type="entry name" value="NAD(P)-bd_dom_sf"/>
</dbReference>